<gene>
    <name evidence="1" type="ORF">DERP_008735</name>
</gene>
<sequence length="79" mass="9057">MFSGTFFSFFSYITCAADHFSANLPSTSNERLILFASTNVPPLLLVRLVFSLPARSTRQRRPSLRINPFFNLVLSEWIE</sequence>
<evidence type="ECO:0008006" key="3">
    <source>
        <dbReference type="Google" id="ProtNLM"/>
    </source>
</evidence>
<keyword evidence="2" id="KW-1185">Reference proteome</keyword>
<dbReference type="EMBL" id="NJHN03000107">
    <property type="protein sequence ID" value="KAH9414540.1"/>
    <property type="molecule type" value="Genomic_DNA"/>
</dbReference>
<evidence type="ECO:0000313" key="1">
    <source>
        <dbReference type="EMBL" id="KAH9414540.1"/>
    </source>
</evidence>
<dbReference type="Proteomes" id="UP000887458">
    <property type="component" value="Unassembled WGS sequence"/>
</dbReference>
<proteinExistence type="predicted"/>
<evidence type="ECO:0000313" key="2">
    <source>
        <dbReference type="Proteomes" id="UP000887458"/>
    </source>
</evidence>
<accession>A0ABQ8IWU1</accession>
<comment type="caution">
    <text evidence="1">The sequence shown here is derived from an EMBL/GenBank/DDBJ whole genome shotgun (WGS) entry which is preliminary data.</text>
</comment>
<protein>
    <recommendedName>
        <fullName evidence="3">Secreted protein</fullName>
    </recommendedName>
</protein>
<name>A0ABQ8IWU1_DERPT</name>
<reference evidence="1 2" key="1">
    <citation type="journal article" date="2018" name="J. Allergy Clin. Immunol.">
        <title>High-quality assembly of Dermatophagoides pteronyssinus genome and transcriptome reveals a wide range of novel allergens.</title>
        <authorList>
            <person name="Liu X.Y."/>
            <person name="Yang K.Y."/>
            <person name="Wang M.Q."/>
            <person name="Kwok J.S."/>
            <person name="Zeng X."/>
            <person name="Yang Z."/>
            <person name="Xiao X.J."/>
            <person name="Lau C.P."/>
            <person name="Li Y."/>
            <person name="Huang Z.M."/>
            <person name="Ba J.G."/>
            <person name="Yim A.K."/>
            <person name="Ouyang C.Y."/>
            <person name="Ngai S.M."/>
            <person name="Chan T.F."/>
            <person name="Leung E.L."/>
            <person name="Liu L."/>
            <person name="Liu Z.G."/>
            <person name="Tsui S.K."/>
        </authorList>
    </citation>
    <scope>NUCLEOTIDE SEQUENCE [LARGE SCALE GENOMIC DNA]</scope>
    <source>
        <strain evidence="1">Derp</strain>
    </source>
</reference>
<organism evidence="1 2">
    <name type="scientific">Dermatophagoides pteronyssinus</name>
    <name type="common">European house dust mite</name>
    <dbReference type="NCBI Taxonomy" id="6956"/>
    <lineage>
        <taxon>Eukaryota</taxon>
        <taxon>Metazoa</taxon>
        <taxon>Ecdysozoa</taxon>
        <taxon>Arthropoda</taxon>
        <taxon>Chelicerata</taxon>
        <taxon>Arachnida</taxon>
        <taxon>Acari</taxon>
        <taxon>Acariformes</taxon>
        <taxon>Sarcoptiformes</taxon>
        <taxon>Astigmata</taxon>
        <taxon>Psoroptidia</taxon>
        <taxon>Analgoidea</taxon>
        <taxon>Pyroglyphidae</taxon>
        <taxon>Dermatophagoidinae</taxon>
        <taxon>Dermatophagoides</taxon>
    </lineage>
</organism>
<reference evidence="1 2" key="2">
    <citation type="journal article" date="2022" name="Mol. Biol. Evol.">
        <title>Comparative Genomics Reveals Insights into the Divergent Evolution of Astigmatic Mites and Household Pest Adaptations.</title>
        <authorList>
            <person name="Xiong Q."/>
            <person name="Wan A.T."/>
            <person name="Liu X."/>
            <person name="Fung C.S."/>
            <person name="Xiao X."/>
            <person name="Malainual N."/>
            <person name="Hou J."/>
            <person name="Wang L."/>
            <person name="Wang M."/>
            <person name="Yang K.Y."/>
            <person name="Cui Y."/>
            <person name="Leung E.L."/>
            <person name="Nong W."/>
            <person name="Shin S.K."/>
            <person name="Au S.W."/>
            <person name="Jeong K.Y."/>
            <person name="Chew F.T."/>
            <person name="Hui J.H."/>
            <person name="Leung T.F."/>
            <person name="Tungtrongchitr A."/>
            <person name="Zhong N."/>
            <person name="Liu Z."/>
            <person name="Tsui S.K."/>
        </authorList>
    </citation>
    <scope>NUCLEOTIDE SEQUENCE [LARGE SCALE GENOMIC DNA]</scope>
    <source>
        <strain evidence="1">Derp</strain>
    </source>
</reference>